<comment type="caution">
    <text evidence="1">The sequence shown here is derived from an EMBL/GenBank/DDBJ whole genome shotgun (WGS) entry which is preliminary data.</text>
</comment>
<sequence length="92" mass="10786">MKEMIEGLIQIQGKIQFCKPPWDTHTHNVYLLSYRQSRSHCLPQKQLFLTWRIPPEIQAQLAIAHWEAIKNCKSSQYHSSGARRRILVGSTR</sequence>
<organism evidence="1 2">
    <name type="scientific">Caerostris darwini</name>
    <dbReference type="NCBI Taxonomy" id="1538125"/>
    <lineage>
        <taxon>Eukaryota</taxon>
        <taxon>Metazoa</taxon>
        <taxon>Ecdysozoa</taxon>
        <taxon>Arthropoda</taxon>
        <taxon>Chelicerata</taxon>
        <taxon>Arachnida</taxon>
        <taxon>Araneae</taxon>
        <taxon>Araneomorphae</taxon>
        <taxon>Entelegynae</taxon>
        <taxon>Araneoidea</taxon>
        <taxon>Araneidae</taxon>
        <taxon>Caerostris</taxon>
    </lineage>
</organism>
<evidence type="ECO:0000313" key="2">
    <source>
        <dbReference type="Proteomes" id="UP001054837"/>
    </source>
</evidence>
<reference evidence="1 2" key="1">
    <citation type="submission" date="2021-06" db="EMBL/GenBank/DDBJ databases">
        <title>Caerostris darwini draft genome.</title>
        <authorList>
            <person name="Kono N."/>
            <person name="Arakawa K."/>
        </authorList>
    </citation>
    <scope>NUCLEOTIDE SEQUENCE [LARGE SCALE GENOMIC DNA]</scope>
</reference>
<keyword evidence="2" id="KW-1185">Reference proteome</keyword>
<dbReference type="AlphaFoldDB" id="A0AAV4UXC7"/>
<name>A0AAV4UXC7_9ARAC</name>
<dbReference type="Proteomes" id="UP001054837">
    <property type="component" value="Unassembled WGS sequence"/>
</dbReference>
<proteinExistence type="predicted"/>
<accession>A0AAV4UXC7</accession>
<gene>
    <name evidence="1" type="ORF">CDAR_204701</name>
</gene>
<protein>
    <submittedName>
        <fullName evidence="1">Uncharacterized protein</fullName>
    </submittedName>
</protein>
<dbReference type="EMBL" id="BPLQ01012078">
    <property type="protein sequence ID" value="GIY62324.1"/>
    <property type="molecule type" value="Genomic_DNA"/>
</dbReference>
<evidence type="ECO:0000313" key="1">
    <source>
        <dbReference type="EMBL" id="GIY62324.1"/>
    </source>
</evidence>